<reference evidence="5" key="2">
    <citation type="submission" date="2014-06" db="EMBL/GenBank/DDBJ databases">
        <authorList>
            <person name="Aslett M."/>
        </authorList>
    </citation>
    <scope>NUCLEOTIDE SEQUENCE</scope>
</reference>
<dbReference type="GO" id="GO:0008080">
    <property type="term" value="F:N-acetyltransferase activity"/>
    <property type="evidence" value="ECO:0007669"/>
    <property type="project" value="InterPro"/>
</dbReference>
<name>A0A068WC63_ECHGR</name>
<dbReference type="InterPro" id="IPR016181">
    <property type="entry name" value="Acyl_CoA_acyltransferase"/>
</dbReference>
<evidence type="ECO:0000256" key="2">
    <source>
        <dbReference type="ARBA" id="ARBA00022679"/>
    </source>
</evidence>
<sequence>MQTWELQVLTASEPLSLEEEYEQQKNWLAGADRVTFILLEKSRLPALCTSAPLSISVAELSASHTVTTIQGDRAVCDAEVAAMIGDVNFYLIPDPDSDHDNAFEGEVSVMIAEASSRGKGLAAQALAGVLLYVERYFVRNVTAIVAKVSLDNEPSLRFFKNKLGFVERRRNACFNEIELVCPTFETEKSAVTQAASRAIELLELSGRDWLFRVYPINSFRSCVLYPDKN</sequence>
<organism evidence="5">
    <name type="scientific">Echinococcus granulosus</name>
    <name type="common">Hydatid tapeworm</name>
    <dbReference type="NCBI Taxonomy" id="6210"/>
    <lineage>
        <taxon>Eukaryota</taxon>
        <taxon>Metazoa</taxon>
        <taxon>Spiralia</taxon>
        <taxon>Lophotrochozoa</taxon>
        <taxon>Platyhelminthes</taxon>
        <taxon>Cestoda</taxon>
        <taxon>Eucestoda</taxon>
        <taxon>Cyclophyllidea</taxon>
        <taxon>Taeniidae</taxon>
        <taxon>Echinococcus</taxon>
        <taxon>Echinococcus granulosus group</taxon>
    </lineage>
</organism>
<feature type="domain" description="N-acetyltransferase" evidence="4">
    <location>
        <begin position="74"/>
        <end position="165"/>
    </location>
</feature>
<proteinExistence type="inferred from homology"/>
<dbReference type="InterPro" id="IPR000182">
    <property type="entry name" value="GNAT_dom"/>
</dbReference>
<evidence type="ECO:0000259" key="4">
    <source>
        <dbReference type="Pfam" id="PF13302"/>
    </source>
</evidence>
<evidence type="ECO:0000313" key="5">
    <source>
        <dbReference type="EMBL" id="CDS17302.1"/>
    </source>
</evidence>
<dbReference type="AlphaFoldDB" id="A0A068WC63"/>
<dbReference type="EMBL" id="LK028577">
    <property type="protein sequence ID" value="CDS17302.1"/>
    <property type="molecule type" value="Genomic_DNA"/>
</dbReference>
<evidence type="ECO:0000313" key="7">
    <source>
        <dbReference type="WBParaSite" id="EgrG_001004400"/>
    </source>
</evidence>
<dbReference type="InterPro" id="IPR039135">
    <property type="entry name" value="NAT9-like"/>
</dbReference>
<comment type="similarity">
    <text evidence="1">Belongs to the acetyltransferase family. GNAT subfamily.</text>
</comment>
<protein>
    <submittedName>
        <fullName evidence="5 7">Expressed protein</fullName>
    </submittedName>
</protein>
<dbReference type="OrthoDB" id="5043642at2759"/>
<dbReference type="Pfam" id="PF13302">
    <property type="entry name" value="Acetyltransf_3"/>
    <property type="match status" value="1"/>
</dbReference>
<evidence type="ECO:0000256" key="3">
    <source>
        <dbReference type="ARBA" id="ARBA00023315"/>
    </source>
</evidence>
<dbReference type="PANTHER" id="PTHR13256">
    <property type="entry name" value="N-ACETYLTRANSFERASE 9"/>
    <property type="match status" value="1"/>
</dbReference>
<gene>
    <name evidence="5" type="ORF">EgrG_001004400</name>
</gene>
<reference evidence="7" key="3">
    <citation type="submission" date="2020-10" db="UniProtKB">
        <authorList>
            <consortium name="WormBaseParasite"/>
        </authorList>
    </citation>
    <scope>IDENTIFICATION</scope>
</reference>
<dbReference type="Proteomes" id="UP000492820">
    <property type="component" value="Unassembled WGS sequence"/>
</dbReference>
<dbReference type="SUPFAM" id="SSF55729">
    <property type="entry name" value="Acyl-CoA N-acyltransferases (Nat)"/>
    <property type="match status" value="1"/>
</dbReference>
<reference evidence="5 6" key="1">
    <citation type="journal article" date="2013" name="Nature">
        <title>The genomes of four tapeworm species reveal adaptations to parasitism.</title>
        <authorList>
            <person name="Tsai I.J."/>
            <person name="Zarowiecki M."/>
            <person name="Holroyd N."/>
            <person name="Garciarrubio A."/>
            <person name="Sanchez-Flores A."/>
            <person name="Brooks K.L."/>
            <person name="Tracey A."/>
            <person name="Bobes R.J."/>
            <person name="Fragoso G."/>
            <person name="Sciutto E."/>
            <person name="Aslett M."/>
            <person name="Beasley H."/>
            <person name="Bennett H.M."/>
            <person name="Cai J."/>
            <person name="Camicia F."/>
            <person name="Clark R."/>
            <person name="Cucher M."/>
            <person name="De Silva N."/>
            <person name="Day T.A."/>
            <person name="Deplazes P."/>
            <person name="Estrada K."/>
            <person name="Fernandez C."/>
            <person name="Holland P.W."/>
            <person name="Hou J."/>
            <person name="Hu S."/>
            <person name="Huckvale T."/>
            <person name="Hung S.S."/>
            <person name="Kamenetzky L."/>
            <person name="Keane J.A."/>
            <person name="Kiss F."/>
            <person name="Koziol U."/>
            <person name="Lambert O."/>
            <person name="Liu K."/>
            <person name="Luo X."/>
            <person name="Luo Y."/>
            <person name="Macchiaroli N."/>
            <person name="Nichol S."/>
            <person name="Paps J."/>
            <person name="Parkinson J."/>
            <person name="Pouchkina-Stantcheva N."/>
            <person name="Riddiford N."/>
            <person name="Rosenzvit M."/>
            <person name="Salinas G."/>
            <person name="Wasmuth J.D."/>
            <person name="Zamanian M."/>
            <person name="Zheng Y."/>
            <person name="Cai X."/>
            <person name="Soberon X."/>
            <person name="Olson P.D."/>
            <person name="Laclette J.P."/>
            <person name="Brehm K."/>
            <person name="Berriman M."/>
            <person name="Garciarrubio A."/>
            <person name="Bobes R.J."/>
            <person name="Fragoso G."/>
            <person name="Sanchez-Flores A."/>
            <person name="Estrada K."/>
            <person name="Cevallos M.A."/>
            <person name="Morett E."/>
            <person name="Gonzalez V."/>
            <person name="Portillo T."/>
            <person name="Ochoa-Leyva A."/>
            <person name="Jose M.V."/>
            <person name="Sciutto E."/>
            <person name="Landa A."/>
            <person name="Jimenez L."/>
            <person name="Valdes V."/>
            <person name="Carrero J.C."/>
            <person name="Larralde C."/>
            <person name="Morales-Montor J."/>
            <person name="Limon-Lason J."/>
            <person name="Soberon X."/>
            <person name="Laclette J.P."/>
        </authorList>
    </citation>
    <scope>NUCLEOTIDE SEQUENCE [LARGE SCALE GENOMIC DNA]</scope>
</reference>
<accession>A0A068WC63</accession>
<dbReference type="Gene3D" id="3.40.630.30">
    <property type="match status" value="1"/>
</dbReference>
<keyword evidence="2" id="KW-0808">Transferase</keyword>
<dbReference type="PANTHER" id="PTHR13256:SF16">
    <property type="entry name" value="ALPHA_BETA-TUBULIN-N-ACETYLTRANSFERASE 9"/>
    <property type="match status" value="1"/>
</dbReference>
<evidence type="ECO:0000313" key="6">
    <source>
        <dbReference type="Proteomes" id="UP000492820"/>
    </source>
</evidence>
<dbReference type="WBParaSite" id="EgrG_001004400">
    <property type="protein sequence ID" value="EgrG_001004400"/>
    <property type="gene ID" value="EgrG_001004400"/>
</dbReference>
<keyword evidence="3" id="KW-0012">Acyltransferase</keyword>
<evidence type="ECO:0000256" key="1">
    <source>
        <dbReference type="ARBA" id="ARBA00009342"/>
    </source>
</evidence>